<dbReference type="HOGENOM" id="CLU_2806631_0_0_9"/>
<evidence type="ECO:0000313" key="1">
    <source>
        <dbReference type="EMBL" id="EFC94441.1"/>
    </source>
</evidence>
<evidence type="ECO:0000313" key="2">
    <source>
        <dbReference type="Proteomes" id="UP000004968"/>
    </source>
</evidence>
<comment type="caution">
    <text evidence="1">The sequence shown here is derived from an EMBL/GenBank/DDBJ whole genome shotgun (WGS) entry which is preliminary data.</text>
</comment>
<dbReference type="PANTHER" id="PTHR46638">
    <property type="entry name" value="CORRINOID ADENOSYLTRANSFERASE"/>
    <property type="match status" value="1"/>
</dbReference>
<proteinExistence type="predicted"/>
<dbReference type="SUPFAM" id="SSF52540">
    <property type="entry name" value="P-loop containing nucleoside triphosphate hydrolases"/>
    <property type="match status" value="1"/>
</dbReference>
<dbReference type="PANTHER" id="PTHR46638:SF1">
    <property type="entry name" value="CORRINOID ADENOSYLTRANSFERASE"/>
    <property type="match status" value="1"/>
</dbReference>
<evidence type="ECO:0008006" key="3">
    <source>
        <dbReference type="Google" id="ProtNLM"/>
    </source>
</evidence>
<protein>
    <recommendedName>
        <fullName evidence="3">Cob(I)yrinic acid a,c-diamide adenosyltransferase</fullName>
    </recommendedName>
</protein>
<accession>D3AUR7</accession>
<gene>
    <name evidence="1" type="ORF">CLOSTHATH_07386</name>
</gene>
<dbReference type="GO" id="GO:0008817">
    <property type="term" value="F:corrinoid adenosyltransferase activity"/>
    <property type="evidence" value="ECO:0007669"/>
    <property type="project" value="InterPro"/>
</dbReference>
<dbReference type="Gene3D" id="3.40.50.300">
    <property type="entry name" value="P-loop containing nucleotide triphosphate hydrolases"/>
    <property type="match status" value="1"/>
</dbReference>
<dbReference type="Pfam" id="PF02572">
    <property type="entry name" value="CobA_CobO_BtuR"/>
    <property type="match status" value="1"/>
</dbReference>
<dbReference type="GO" id="GO:0005524">
    <property type="term" value="F:ATP binding"/>
    <property type="evidence" value="ECO:0007669"/>
    <property type="project" value="InterPro"/>
</dbReference>
<dbReference type="Proteomes" id="UP000004968">
    <property type="component" value="Unassembled WGS sequence"/>
</dbReference>
<dbReference type="EMBL" id="ACIO01001119">
    <property type="protein sequence ID" value="EFC94441.1"/>
    <property type="molecule type" value="Genomic_DNA"/>
</dbReference>
<organism evidence="1 2">
    <name type="scientific">Hungatella hathewayi DSM 13479</name>
    <dbReference type="NCBI Taxonomy" id="566550"/>
    <lineage>
        <taxon>Bacteria</taxon>
        <taxon>Bacillati</taxon>
        <taxon>Bacillota</taxon>
        <taxon>Clostridia</taxon>
        <taxon>Lachnospirales</taxon>
        <taxon>Lachnospiraceae</taxon>
        <taxon>Hungatella</taxon>
    </lineage>
</organism>
<dbReference type="InterPro" id="IPR003724">
    <property type="entry name" value="CblAdoTrfase_CobA"/>
</dbReference>
<sequence length="67" mass="7457">MAVMNCGLVQEETVRAFITGRPSGLEVVMTGREPSEELISLADYVSEIRKVKHPYDQGISAREGIEY</sequence>
<dbReference type="AlphaFoldDB" id="D3AUR7"/>
<name>D3AUR7_9FIRM</name>
<dbReference type="GO" id="GO:0009236">
    <property type="term" value="P:cobalamin biosynthetic process"/>
    <property type="evidence" value="ECO:0007669"/>
    <property type="project" value="InterPro"/>
</dbReference>
<dbReference type="InterPro" id="IPR027417">
    <property type="entry name" value="P-loop_NTPase"/>
</dbReference>
<dbReference type="RefSeq" id="WP_006777810.1">
    <property type="nucleotide sequence ID" value="NZ_GG668145.1"/>
</dbReference>
<reference evidence="1 2" key="1">
    <citation type="submission" date="2010-01" db="EMBL/GenBank/DDBJ databases">
        <authorList>
            <person name="Weinstock G."/>
            <person name="Sodergren E."/>
            <person name="Clifton S."/>
            <person name="Fulton L."/>
            <person name="Fulton B."/>
            <person name="Courtney L."/>
            <person name="Fronick C."/>
            <person name="Harrison M."/>
            <person name="Strong C."/>
            <person name="Farmer C."/>
            <person name="Delahaunty K."/>
            <person name="Markovic C."/>
            <person name="Hall O."/>
            <person name="Minx P."/>
            <person name="Tomlinson C."/>
            <person name="Mitreva M."/>
            <person name="Nelson J."/>
            <person name="Hou S."/>
            <person name="Wollam A."/>
            <person name="Pepin K.H."/>
            <person name="Johnson M."/>
            <person name="Bhonagiri V."/>
            <person name="Nash W.E."/>
            <person name="Warren W."/>
            <person name="Chinwalla A."/>
            <person name="Mardis E.R."/>
            <person name="Wilson R.K."/>
        </authorList>
    </citation>
    <scope>NUCLEOTIDE SEQUENCE [LARGE SCALE GENOMIC DNA]</scope>
    <source>
        <strain evidence="1 2">DSM 13479</strain>
    </source>
</reference>